<dbReference type="SUPFAM" id="SSF158702">
    <property type="entry name" value="Sec63 N-terminal domain-like"/>
    <property type="match status" value="1"/>
</dbReference>
<keyword evidence="3" id="KW-0812">Transmembrane</keyword>
<gene>
    <name evidence="9" type="ORF">TrST_g5896</name>
</gene>
<evidence type="ECO:0000256" key="4">
    <source>
        <dbReference type="ARBA" id="ARBA00022824"/>
    </source>
</evidence>
<dbReference type="FunFam" id="2.60.40.150:FF:000133">
    <property type="entry name" value="Pre-mRNA splicing helicase, putative"/>
    <property type="match status" value="1"/>
</dbReference>
<dbReference type="GO" id="GO:0005783">
    <property type="term" value="C:endoplasmic reticulum"/>
    <property type="evidence" value="ECO:0007669"/>
    <property type="project" value="UniProtKB-SubCell"/>
</dbReference>
<keyword evidence="5" id="KW-1133">Transmembrane helix</keyword>
<evidence type="ECO:0000256" key="7">
    <source>
        <dbReference type="ARBA" id="ARBA00023186"/>
    </source>
</evidence>
<dbReference type="SUPFAM" id="SSF81296">
    <property type="entry name" value="E set domains"/>
    <property type="match status" value="1"/>
</dbReference>
<accession>A0A9W6ZTP2</accession>
<keyword evidence="4" id="KW-0256">Endoplasmic reticulum</keyword>
<sequence length="210" mass="23675">MEVSQMVTQGVWKKDDALKQIPWFTDEIIKKARAKGVTSPFDILELEDDVRGEILSDYGDESTEMAEIAAFCNSFPTIEVGLSVVDADEITAGDPFRVSVKLQREVDEDDMEEDEVLGKVVSKRFPSEDKMESWWLVLGDEEKNKLYTVKRTSLAEAATLNLDSYAPEEVGEHELKLFLICDSYMGVDQEFVVKINVQEGGDSDEEEDSD</sequence>
<dbReference type="InterPro" id="IPR014756">
    <property type="entry name" value="Ig_E-set"/>
</dbReference>
<dbReference type="GO" id="GO:0005681">
    <property type="term" value="C:spliceosomal complex"/>
    <property type="evidence" value="ECO:0007669"/>
    <property type="project" value="TreeGrafter"/>
</dbReference>
<dbReference type="Gene3D" id="1.10.150.20">
    <property type="entry name" value="5' to 3' exonuclease, C-terminal subdomain"/>
    <property type="match status" value="1"/>
</dbReference>
<evidence type="ECO:0000313" key="9">
    <source>
        <dbReference type="EMBL" id="GMH57881.1"/>
    </source>
</evidence>
<keyword evidence="6" id="KW-0472">Membrane</keyword>
<dbReference type="Proteomes" id="UP001165085">
    <property type="component" value="Unassembled WGS sequence"/>
</dbReference>
<name>A0A9W6ZTP2_9STRA</name>
<keyword evidence="7" id="KW-0143">Chaperone</keyword>
<keyword evidence="10" id="KW-1185">Reference proteome</keyword>
<dbReference type="GO" id="GO:0003723">
    <property type="term" value="F:RNA binding"/>
    <property type="evidence" value="ECO:0007669"/>
    <property type="project" value="TreeGrafter"/>
</dbReference>
<feature type="domain" description="SEC63" evidence="8">
    <location>
        <begin position="1"/>
        <end position="193"/>
    </location>
</feature>
<dbReference type="Pfam" id="PF02889">
    <property type="entry name" value="Sec63"/>
    <property type="match status" value="1"/>
</dbReference>
<comment type="caution">
    <text evidence="9">The sequence shown here is derived from an EMBL/GenBank/DDBJ whole genome shotgun (WGS) entry which is preliminary data.</text>
</comment>
<dbReference type="InterPro" id="IPR035892">
    <property type="entry name" value="C2_domain_sf"/>
</dbReference>
<dbReference type="Gene3D" id="2.60.40.150">
    <property type="entry name" value="C2 domain"/>
    <property type="match status" value="1"/>
</dbReference>
<evidence type="ECO:0000259" key="8">
    <source>
        <dbReference type="Pfam" id="PF02889"/>
    </source>
</evidence>
<evidence type="ECO:0000256" key="1">
    <source>
        <dbReference type="ARBA" id="ARBA00004141"/>
    </source>
</evidence>
<dbReference type="InterPro" id="IPR004179">
    <property type="entry name" value="Sec63-dom"/>
</dbReference>
<organism evidence="9 10">
    <name type="scientific">Triparma strigata</name>
    <dbReference type="NCBI Taxonomy" id="1606541"/>
    <lineage>
        <taxon>Eukaryota</taxon>
        <taxon>Sar</taxon>
        <taxon>Stramenopiles</taxon>
        <taxon>Ochrophyta</taxon>
        <taxon>Bolidophyceae</taxon>
        <taxon>Parmales</taxon>
        <taxon>Triparmaceae</taxon>
        <taxon>Triparma</taxon>
    </lineage>
</organism>
<comment type="subcellular location">
    <subcellularLocation>
        <location evidence="2">Endoplasmic reticulum</location>
    </subcellularLocation>
    <subcellularLocation>
        <location evidence="1">Membrane</location>
        <topology evidence="1">Multi-pass membrane protein</topology>
    </subcellularLocation>
</comment>
<evidence type="ECO:0000256" key="2">
    <source>
        <dbReference type="ARBA" id="ARBA00004240"/>
    </source>
</evidence>
<evidence type="ECO:0000256" key="3">
    <source>
        <dbReference type="ARBA" id="ARBA00022692"/>
    </source>
</evidence>
<evidence type="ECO:0000256" key="5">
    <source>
        <dbReference type="ARBA" id="ARBA00022989"/>
    </source>
</evidence>
<dbReference type="PANTHER" id="PTHR24075:SF5">
    <property type="entry name" value="U5 SMALL NUCLEAR RIBONUCLEOPROTEIN 200 KDA HELICASE"/>
    <property type="match status" value="1"/>
</dbReference>
<dbReference type="AlphaFoldDB" id="A0A9W6ZTP2"/>
<evidence type="ECO:0000256" key="6">
    <source>
        <dbReference type="ARBA" id="ARBA00023136"/>
    </source>
</evidence>
<dbReference type="GO" id="GO:0003724">
    <property type="term" value="F:RNA helicase activity"/>
    <property type="evidence" value="ECO:0007669"/>
    <property type="project" value="TreeGrafter"/>
</dbReference>
<proteinExistence type="predicted"/>
<protein>
    <recommendedName>
        <fullName evidence="8">SEC63 domain-containing protein</fullName>
    </recommendedName>
</protein>
<dbReference type="OrthoDB" id="5575at2759"/>
<dbReference type="EMBL" id="BRXY01000049">
    <property type="protein sequence ID" value="GMH57881.1"/>
    <property type="molecule type" value="Genomic_DNA"/>
</dbReference>
<dbReference type="GO" id="GO:0000388">
    <property type="term" value="P:spliceosome conformational change to release U4 (or U4atac) and U1 (or U11)"/>
    <property type="evidence" value="ECO:0007669"/>
    <property type="project" value="TreeGrafter"/>
</dbReference>
<dbReference type="PANTHER" id="PTHR24075">
    <property type="entry name" value="SEC63 DOMAIN-CONTAINING"/>
    <property type="match status" value="1"/>
</dbReference>
<evidence type="ECO:0000313" key="10">
    <source>
        <dbReference type="Proteomes" id="UP001165085"/>
    </source>
</evidence>
<reference evidence="10" key="1">
    <citation type="journal article" date="2023" name="Commun. Biol.">
        <title>Genome analysis of Parmales, the sister group of diatoms, reveals the evolutionary specialization of diatoms from phago-mixotrophs to photoautotrophs.</title>
        <authorList>
            <person name="Ban H."/>
            <person name="Sato S."/>
            <person name="Yoshikawa S."/>
            <person name="Yamada K."/>
            <person name="Nakamura Y."/>
            <person name="Ichinomiya M."/>
            <person name="Sato N."/>
            <person name="Blanc-Mathieu R."/>
            <person name="Endo H."/>
            <person name="Kuwata A."/>
            <person name="Ogata H."/>
        </authorList>
    </citation>
    <scope>NUCLEOTIDE SEQUENCE [LARGE SCALE GENOMIC DNA]</scope>
    <source>
        <strain evidence="10">NIES 3701</strain>
    </source>
</reference>
<dbReference type="GO" id="GO:0016020">
    <property type="term" value="C:membrane"/>
    <property type="evidence" value="ECO:0007669"/>
    <property type="project" value="UniProtKB-SubCell"/>
</dbReference>